<dbReference type="VEuPathDB" id="FungiDB:SDRG_06120"/>
<dbReference type="InParanoid" id="T0QRT3"/>
<sequence>MLLLCAVDCCTRFAKDGTCCLIHSRARSPASTSPPSHMTRLTKKITHVSRACKEPGCYSYARRLGRCSRHGGVNACDVDGCLTPAQSRGRCRMHGGGTLCKTTGCDAFARFKGHCSKHTQQRRTRSTAAA</sequence>
<accession>T0QRT3</accession>
<evidence type="ECO:0000313" key="1">
    <source>
        <dbReference type="EMBL" id="EQC36685.1"/>
    </source>
</evidence>
<name>T0QRT3_SAPDV</name>
<reference evidence="1 2" key="1">
    <citation type="submission" date="2012-04" db="EMBL/GenBank/DDBJ databases">
        <title>The Genome Sequence of Saprolegnia declina VS20.</title>
        <authorList>
            <consortium name="The Broad Institute Genome Sequencing Platform"/>
            <person name="Russ C."/>
            <person name="Nusbaum C."/>
            <person name="Tyler B."/>
            <person name="van West P."/>
            <person name="Dieguez-Uribeondo J."/>
            <person name="de Bruijn I."/>
            <person name="Tripathy S."/>
            <person name="Jiang R."/>
            <person name="Young S.K."/>
            <person name="Zeng Q."/>
            <person name="Gargeya S."/>
            <person name="Fitzgerald M."/>
            <person name="Haas B."/>
            <person name="Abouelleil A."/>
            <person name="Alvarado L."/>
            <person name="Arachchi H.M."/>
            <person name="Berlin A."/>
            <person name="Chapman S.B."/>
            <person name="Goldberg J."/>
            <person name="Griggs A."/>
            <person name="Gujja S."/>
            <person name="Hansen M."/>
            <person name="Howarth C."/>
            <person name="Imamovic A."/>
            <person name="Larimer J."/>
            <person name="McCowen C."/>
            <person name="Montmayeur A."/>
            <person name="Murphy C."/>
            <person name="Neiman D."/>
            <person name="Pearson M."/>
            <person name="Priest M."/>
            <person name="Roberts A."/>
            <person name="Saif S."/>
            <person name="Shea T."/>
            <person name="Sisk P."/>
            <person name="Sykes S."/>
            <person name="Wortman J."/>
            <person name="Nusbaum C."/>
            <person name="Birren B."/>
        </authorList>
    </citation>
    <scope>NUCLEOTIDE SEQUENCE [LARGE SCALE GENOMIC DNA]</scope>
    <source>
        <strain evidence="1 2">VS20</strain>
    </source>
</reference>
<dbReference type="PANTHER" id="PTHR31827:SF1">
    <property type="entry name" value="EMB|CAB89363.1"/>
    <property type="match status" value="1"/>
</dbReference>
<proteinExistence type="predicted"/>
<keyword evidence="2" id="KW-1185">Reference proteome</keyword>
<organism evidence="1 2">
    <name type="scientific">Saprolegnia diclina (strain VS20)</name>
    <dbReference type="NCBI Taxonomy" id="1156394"/>
    <lineage>
        <taxon>Eukaryota</taxon>
        <taxon>Sar</taxon>
        <taxon>Stramenopiles</taxon>
        <taxon>Oomycota</taxon>
        <taxon>Saprolegniomycetes</taxon>
        <taxon>Saprolegniales</taxon>
        <taxon>Saprolegniaceae</taxon>
        <taxon>Saprolegnia</taxon>
    </lineage>
</organism>
<dbReference type="OMA" id="RTIKRCT"/>
<dbReference type="RefSeq" id="XP_008610106.1">
    <property type="nucleotide sequence ID" value="XM_008611884.1"/>
</dbReference>
<dbReference type="AlphaFoldDB" id="T0QRT3"/>
<dbReference type="GeneID" id="19946847"/>
<dbReference type="EMBL" id="JH767147">
    <property type="protein sequence ID" value="EQC36685.1"/>
    <property type="molecule type" value="Genomic_DNA"/>
</dbReference>
<dbReference type="OrthoDB" id="70100at2759"/>
<dbReference type="Proteomes" id="UP000030762">
    <property type="component" value="Unassembled WGS sequence"/>
</dbReference>
<protein>
    <submittedName>
        <fullName evidence="1">Uncharacterized protein</fullName>
    </submittedName>
</protein>
<gene>
    <name evidence="1" type="ORF">SDRG_06120</name>
</gene>
<evidence type="ECO:0000313" key="2">
    <source>
        <dbReference type="Proteomes" id="UP000030762"/>
    </source>
</evidence>
<dbReference type="PANTHER" id="PTHR31827">
    <property type="entry name" value="EMB|CAB89363.1"/>
    <property type="match status" value="1"/>
</dbReference>